<dbReference type="InParanoid" id="E0VNZ1"/>
<dbReference type="Pfam" id="PF03311">
    <property type="entry name" value="Cornichon"/>
    <property type="match status" value="1"/>
</dbReference>
<dbReference type="STRING" id="121224.E0VNZ1"/>
<organism>
    <name type="scientific">Pediculus humanus subsp. corporis</name>
    <name type="common">Body louse</name>
    <dbReference type="NCBI Taxonomy" id="121224"/>
    <lineage>
        <taxon>Eukaryota</taxon>
        <taxon>Metazoa</taxon>
        <taxon>Ecdysozoa</taxon>
        <taxon>Arthropoda</taxon>
        <taxon>Hexapoda</taxon>
        <taxon>Insecta</taxon>
        <taxon>Pterygota</taxon>
        <taxon>Neoptera</taxon>
        <taxon>Paraneoptera</taxon>
        <taxon>Psocodea</taxon>
        <taxon>Troctomorpha</taxon>
        <taxon>Phthiraptera</taxon>
        <taxon>Anoplura</taxon>
        <taxon>Pediculidae</taxon>
        <taxon>Pediculus</taxon>
    </lineage>
</organism>
<dbReference type="SMART" id="SM01398">
    <property type="entry name" value="Cornichon"/>
    <property type="match status" value="1"/>
</dbReference>
<reference evidence="8" key="3">
    <citation type="submission" date="2021-02" db="UniProtKB">
        <authorList>
            <consortium name="EnsemblMetazoa"/>
        </authorList>
    </citation>
    <scope>IDENTIFICATION</scope>
    <source>
        <strain evidence="8">USDA</strain>
    </source>
</reference>
<accession>E0VNZ1</accession>
<sequence length="145" mass="16767">MVFTFVAFAYIVALIIDAVLIFFAIYHVIAFDELKTDCKHPIEQCDSLNPLVLPEYALHIFFNLLFLTSGEWFSLIINVPLIAYHLNRYMTRPVMSGPGLYDATTIMNSDILSKCQREGWIKLGFYLLSFFYYLYGMIYSLISTS</sequence>
<dbReference type="VEuPathDB" id="VectorBase:PHUM348080"/>
<dbReference type="eggNOG" id="KOG2729">
    <property type="taxonomic scope" value="Eukaryota"/>
</dbReference>
<dbReference type="RefSeq" id="XP_002427835.1">
    <property type="nucleotide sequence ID" value="XM_002427790.1"/>
</dbReference>
<dbReference type="AlphaFoldDB" id="E0VNZ1"/>
<keyword evidence="3 6" id="KW-0812">Transmembrane</keyword>
<evidence type="ECO:0000256" key="4">
    <source>
        <dbReference type="ARBA" id="ARBA00022989"/>
    </source>
</evidence>
<feature type="transmembrane region" description="Helical" evidence="6">
    <location>
        <begin position="123"/>
        <end position="142"/>
    </location>
</feature>
<evidence type="ECO:0000256" key="6">
    <source>
        <dbReference type="SAM" id="Phobius"/>
    </source>
</evidence>
<dbReference type="GeneID" id="8231922"/>
<evidence type="ECO:0000256" key="1">
    <source>
        <dbReference type="ARBA" id="ARBA00004141"/>
    </source>
</evidence>
<dbReference type="OrthoDB" id="434393at2759"/>
<feature type="transmembrane region" description="Helical" evidence="6">
    <location>
        <begin position="60"/>
        <end position="86"/>
    </location>
</feature>
<comment type="similarity">
    <text evidence="2">Belongs to the cornichon family.</text>
</comment>
<keyword evidence="9" id="KW-1185">Reference proteome</keyword>
<reference evidence="7" key="2">
    <citation type="submission" date="2007-04" db="EMBL/GenBank/DDBJ databases">
        <title>The genome of the human body louse.</title>
        <authorList>
            <consortium name="The Human Body Louse Genome Consortium"/>
            <person name="Kirkness E."/>
            <person name="Walenz B."/>
            <person name="Hass B."/>
            <person name="Bruggner R."/>
            <person name="Strausberg R."/>
        </authorList>
    </citation>
    <scope>NUCLEOTIDE SEQUENCE</scope>
    <source>
        <strain evidence="7">USDA</strain>
    </source>
</reference>
<dbReference type="CTD" id="8231922"/>
<dbReference type="EnsemblMetazoa" id="PHUM348080-RA">
    <property type="protein sequence ID" value="PHUM348080-PA"/>
    <property type="gene ID" value="PHUM348080"/>
</dbReference>
<proteinExistence type="inferred from homology"/>
<dbReference type="EMBL" id="AAZO01004050">
    <property type="status" value="NOT_ANNOTATED_CDS"/>
    <property type="molecule type" value="Genomic_DNA"/>
</dbReference>
<gene>
    <name evidence="8" type="primary">8231922</name>
    <name evidence="7" type="ORF">Phum_PHUM348080</name>
</gene>
<feature type="transmembrane region" description="Helical" evidence="6">
    <location>
        <begin position="7"/>
        <end position="29"/>
    </location>
</feature>
<name>E0VNZ1_PEDHC</name>
<dbReference type="FunCoup" id="E0VNZ1">
    <property type="interactions" value="1233"/>
</dbReference>
<evidence type="ECO:0000256" key="2">
    <source>
        <dbReference type="ARBA" id="ARBA00010095"/>
    </source>
</evidence>
<dbReference type="KEGG" id="phu:Phum_PHUM348080"/>
<reference evidence="7" key="1">
    <citation type="submission" date="2007-04" db="EMBL/GenBank/DDBJ databases">
        <title>Annotation of Pediculus humanus corporis strain USDA.</title>
        <authorList>
            <person name="Kirkness E."/>
            <person name="Hannick L."/>
            <person name="Hass B."/>
            <person name="Bruggner R."/>
            <person name="Lawson D."/>
            <person name="Bidwell S."/>
            <person name="Joardar V."/>
            <person name="Caler E."/>
            <person name="Walenz B."/>
            <person name="Inman J."/>
            <person name="Schobel S."/>
            <person name="Galinsky K."/>
            <person name="Amedeo P."/>
            <person name="Strausberg R."/>
        </authorList>
    </citation>
    <scope>NUCLEOTIDE SEQUENCE</scope>
    <source>
        <strain evidence="7">USDA</strain>
    </source>
</reference>
<evidence type="ECO:0000256" key="3">
    <source>
        <dbReference type="ARBA" id="ARBA00022692"/>
    </source>
</evidence>
<dbReference type="OMA" id="FAVFHVI"/>
<evidence type="ECO:0000313" key="7">
    <source>
        <dbReference type="EMBL" id="EEB15097.1"/>
    </source>
</evidence>
<evidence type="ECO:0000256" key="5">
    <source>
        <dbReference type="ARBA" id="ARBA00023136"/>
    </source>
</evidence>
<dbReference type="InterPro" id="IPR003377">
    <property type="entry name" value="Cornichon"/>
</dbReference>
<evidence type="ECO:0000313" key="9">
    <source>
        <dbReference type="Proteomes" id="UP000009046"/>
    </source>
</evidence>
<keyword evidence="4 6" id="KW-1133">Transmembrane helix</keyword>
<dbReference type="Proteomes" id="UP000009046">
    <property type="component" value="Unassembled WGS sequence"/>
</dbReference>
<comment type="subcellular location">
    <subcellularLocation>
        <location evidence="1">Membrane</location>
        <topology evidence="1">Multi-pass membrane protein</topology>
    </subcellularLocation>
</comment>
<dbReference type="PANTHER" id="PTHR12290">
    <property type="entry name" value="CORNICHON-RELATED"/>
    <property type="match status" value="1"/>
</dbReference>
<keyword evidence="5 6" id="KW-0472">Membrane</keyword>
<dbReference type="HOGENOM" id="CLU_112942_1_0_1"/>
<evidence type="ECO:0000313" key="8">
    <source>
        <dbReference type="EnsemblMetazoa" id="PHUM348080-PA"/>
    </source>
</evidence>
<dbReference type="GO" id="GO:0016020">
    <property type="term" value="C:membrane"/>
    <property type="evidence" value="ECO:0007669"/>
    <property type="project" value="UniProtKB-SubCell"/>
</dbReference>
<protein>
    <submittedName>
        <fullName evidence="7 8">Protein cornichon, putative</fullName>
    </submittedName>
</protein>
<dbReference type="GO" id="GO:0016192">
    <property type="term" value="P:vesicle-mediated transport"/>
    <property type="evidence" value="ECO:0007669"/>
    <property type="project" value="InterPro"/>
</dbReference>
<dbReference type="EMBL" id="DS235354">
    <property type="protein sequence ID" value="EEB15097.1"/>
    <property type="molecule type" value="Genomic_DNA"/>
</dbReference>